<gene>
    <name evidence="2" type="ORF">HJG60_011765</name>
</gene>
<dbReference type="Proteomes" id="UP000664940">
    <property type="component" value="Unassembled WGS sequence"/>
</dbReference>
<feature type="compositionally biased region" description="Low complexity" evidence="1">
    <location>
        <begin position="174"/>
        <end position="183"/>
    </location>
</feature>
<protein>
    <submittedName>
        <fullName evidence="2">Uncharacterized protein</fullName>
    </submittedName>
</protein>
<feature type="compositionally biased region" description="Pro residues" evidence="1">
    <location>
        <begin position="133"/>
        <end position="144"/>
    </location>
</feature>
<dbReference type="EMBL" id="JABVXQ010000008">
    <property type="protein sequence ID" value="KAF6094655.1"/>
    <property type="molecule type" value="Genomic_DNA"/>
</dbReference>
<evidence type="ECO:0000313" key="2">
    <source>
        <dbReference type="EMBL" id="KAF6094655.1"/>
    </source>
</evidence>
<organism evidence="2 3">
    <name type="scientific">Phyllostomus discolor</name>
    <name type="common">pale spear-nosed bat</name>
    <dbReference type="NCBI Taxonomy" id="89673"/>
    <lineage>
        <taxon>Eukaryota</taxon>
        <taxon>Metazoa</taxon>
        <taxon>Chordata</taxon>
        <taxon>Craniata</taxon>
        <taxon>Vertebrata</taxon>
        <taxon>Euteleostomi</taxon>
        <taxon>Mammalia</taxon>
        <taxon>Eutheria</taxon>
        <taxon>Laurasiatheria</taxon>
        <taxon>Chiroptera</taxon>
        <taxon>Yangochiroptera</taxon>
        <taxon>Phyllostomidae</taxon>
        <taxon>Phyllostominae</taxon>
        <taxon>Phyllostomus</taxon>
    </lineage>
</organism>
<feature type="compositionally biased region" description="Pro residues" evidence="1">
    <location>
        <begin position="65"/>
        <end position="78"/>
    </location>
</feature>
<comment type="caution">
    <text evidence="2">The sequence shown here is derived from an EMBL/GenBank/DDBJ whole genome shotgun (WGS) entry which is preliminary data.</text>
</comment>
<reference evidence="2 3" key="1">
    <citation type="journal article" date="2020" name="Nature">
        <title>Six reference-quality genomes reveal evolution of bat adaptations.</title>
        <authorList>
            <person name="Jebb D."/>
            <person name="Huang Z."/>
            <person name="Pippel M."/>
            <person name="Hughes G.M."/>
            <person name="Lavrichenko K."/>
            <person name="Devanna P."/>
            <person name="Winkler S."/>
            <person name="Jermiin L.S."/>
            <person name="Skirmuntt E.C."/>
            <person name="Katzourakis A."/>
            <person name="Burkitt-Gray L."/>
            <person name="Ray D.A."/>
            <person name="Sullivan K.A.M."/>
            <person name="Roscito J.G."/>
            <person name="Kirilenko B.M."/>
            <person name="Davalos L.M."/>
            <person name="Corthals A.P."/>
            <person name="Power M.L."/>
            <person name="Jones G."/>
            <person name="Ransome R.D."/>
            <person name="Dechmann D.K.N."/>
            <person name="Locatelli A.G."/>
            <person name="Puechmaille S.J."/>
            <person name="Fedrigo O."/>
            <person name="Jarvis E.D."/>
            <person name="Hiller M."/>
            <person name="Vernes S.C."/>
            <person name="Myers E.W."/>
            <person name="Teeling E.C."/>
        </authorList>
    </citation>
    <scope>NUCLEOTIDE SEQUENCE [LARGE SCALE GENOMIC DNA]</scope>
    <source>
        <strain evidence="2">Bat1K_MPI-CBG_1</strain>
    </source>
</reference>
<sequence>MSLGAGGPGAPSPVCVPCLHGLLWFCVSCRVPPSFCDHPRRFRGRLGRPAGEGAGGGPRGGQRPSPLPAPRSPNPPRSTFPCRKRTGLNSTHGRERELGIAPLDQTAHPHSSRLGAAARQGPERLGALGRHLPPAPSTCPPGPPAQRARWELPAQDHKPSSAPAREGRAHPDSRSMSPSRPSSGAPTAPGGAS</sequence>
<feature type="compositionally biased region" description="Basic and acidic residues" evidence="1">
    <location>
        <begin position="148"/>
        <end position="173"/>
    </location>
</feature>
<evidence type="ECO:0000256" key="1">
    <source>
        <dbReference type="SAM" id="MobiDB-lite"/>
    </source>
</evidence>
<feature type="region of interest" description="Disordered" evidence="1">
    <location>
        <begin position="46"/>
        <end position="193"/>
    </location>
</feature>
<name>A0A833ZNK4_9CHIR</name>
<dbReference type="AlphaFoldDB" id="A0A833ZNK4"/>
<proteinExistence type="predicted"/>
<feature type="compositionally biased region" description="Gly residues" evidence="1">
    <location>
        <begin position="50"/>
        <end position="60"/>
    </location>
</feature>
<evidence type="ECO:0000313" key="3">
    <source>
        <dbReference type="Proteomes" id="UP000664940"/>
    </source>
</evidence>
<accession>A0A833ZNK4</accession>